<dbReference type="PROSITE" id="PS50263">
    <property type="entry name" value="CN_HYDROLASE"/>
    <property type="match status" value="1"/>
</dbReference>
<dbReference type="Proteomes" id="UP001218188">
    <property type="component" value="Unassembled WGS sequence"/>
</dbReference>
<dbReference type="Pfam" id="PF00795">
    <property type="entry name" value="CN_hydrolase"/>
    <property type="match status" value="1"/>
</dbReference>
<dbReference type="EMBL" id="JARJCM010000454">
    <property type="protein sequence ID" value="KAJ7016881.1"/>
    <property type="molecule type" value="Genomic_DNA"/>
</dbReference>
<evidence type="ECO:0000313" key="4">
    <source>
        <dbReference type="Proteomes" id="UP001218188"/>
    </source>
</evidence>
<dbReference type="AlphaFoldDB" id="A0AAD6WQH1"/>
<evidence type="ECO:0000313" key="2">
    <source>
        <dbReference type="EMBL" id="KAJ7016881.1"/>
    </source>
</evidence>
<dbReference type="InterPro" id="IPR036526">
    <property type="entry name" value="C-N_Hydrolase_sf"/>
</dbReference>
<reference evidence="3" key="1">
    <citation type="submission" date="2023-03" db="EMBL/GenBank/DDBJ databases">
        <title>Massive genome expansion in bonnet fungi (Mycena s.s.) driven by repeated elements and novel gene families across ecological guilds.</title>
        <authorList>
            <consortium name="Lawrence Berkeley National Laboratory"/>
            <person name="Harder C.B."/>
            <person name="Miyauchi S."/>
            <person name="Viragh M."/>
            <person name="Kuo A."/>
            <person name="Thoen E."/>
            <person name="Andreopoulos B."/>
            <person name="Lu D."/>
            <person name="Skrede I."/>
            <person name="Drula E."/>
            <person name="Henrissat B."/>
            <person name="Morin E."/>
            <person name="Kohler A."/>
            <person name="Barry K."/>
            <person name="LaButti K."/>
            <person name="Morin E."/>
            <person name="Salamov A."/>
            <person name="Lipzen A."/>
            <person name="Mereny Z."/>
            <person name="Hegedus B."/>
            <person name="Baldrian P."/>
            <person name="Stursova M."/>
            <person name="Weitz H."/>
            <person name="Taylor A."/>
            <person name="Grigoriev I.V."/>
            <person name="Nagy L.G."/>
            <person name="Martin F."/>
            <person name="Kauserud H."/>
        </authorList>
    </citation>
    <scope>NUCLEOTIDE SEQUENCE</scope>
    <source>
        <strain evidence="3">CBHHK200</strain>
    </source>
</reference>
<dbReference type="EMBL" id="JARJCM010000426">
    <property type="protein sequence ID" value="KAJ7017184.1"/>
    <property type="molecule type" value="Genomic_DNA"/>
</dbReference>
<dbReference type="SUPFAM" id="SSF56317">
    <property type="entry name" value="Carbon-nitrogen hydrolase"/>
    <property type="match status" value="1"/>
</dbReference>
<evidence type="ECO:0000313" key="3">
    <source>
        <dbReference type="EMBL" id="KAJ7017184.1"/>
    </source>
</evidence>
<comment type="caution">
    <text evidence="3">The sequence shown here is derived from an EMBL/GenBank/DDBJ whole genome shotgun (WGS) entry which is preliminary data.</text>
</comment>
<keyword evidence="4" id="KW-1185">Reference proteome</keyword>
<dbReference type="Gene3D" id="3.60.110.10">
    <property type="entry name" value="Carbon-nitrogen hydrolase"/>
    <property type="match status" value="1"/>
</dbReference>
<organism evidence="3 4">
    <name type="scientific">Mycena alexandri</name>
    <dbReference type="NCBI Taxonomy" id="1745969"/>
    <lineage>
        <taxon>Eukaryota</taxon>
        <taxon>Fungi</taxon>
        <taxon>Dikarya</taxon>
        <taxon>Basidiomycota</taxon>
        <taxon>Agaricomycotina</taxon>
        <taxon>Agaricomycetes</taxon>
        <taxon>Agaricomycetidae</taxon>
        <taxon>Agaricales</taxon>
        <taxon>Marasmiineae</taxon>
        <taxon>Mycenaceae</taxon>
        <taxon>Mycena</taxon>
    </lineage>
</organism>
<evidence type="ECO:0000259" key="1">
    <source>
        <dbReference type="PROSITE" id="PS50263"/>
    </source>
</evidence>
<dbReference type="InterPro" id="IPR003010">
    <property type="entry name" value="C-N_Hydrolase"/>
</dbReference>
<dbReference type="GO" id="GO:0030163">
    <property type="term" value="P:protein catabolic process"/>
    <property type="evidence" value="ECO:0007669"/>
    <property type="project" value="TreeGrafter"/>
</dbReference>
<dbReference type="GO" id="GO:0008418">
    <property type="term" value="F:protein-N-terminal asparagine amidohydrolase activity"/>
    <property type="evidence" value="ECO:0007669"/>
    <property type="project" value="InterPro"/>
</dbReference>
<keyword evidence="3" id="KW-0378">Hydrolase</keyword>
<dbReference type="PANTHER" id="PTHR11750">
    <property type="entry name" value="PROTEIN N-TERMINAL AMIDASE"/>
    <property type="match status" value="1"/>
</dbReference>
<accession>A0AAD6WQH1</accession>
<proteinExistence type="predicted"/>
<sequence>MPMPRLSPRIAVVQFQPKIGQIFSNIAKVRELCRGIPPRSVDLVCLPEMALSGYVFESAASIAPYLEHPRTGPTSTLCAELARGLKCYVVAGYPERLDRSEVEKHLAETGARVVGANSAAFYGPEGQWVGGYRKTNLFTTDKTWAKPGTGLATFTLPPPLRTVSLGICMDLNPHPPPHSWTIENGPYEVADYCLIEKTNVLVLLNAWLDSGEQTEDDYDMHTLDYWADRLRPLWLPSSPASHETIVVVCNRGGAENGKKFAGSSGVFRMMQGRGKSGILRAALGREDEDVMVWDSST</sequence>
<name>A0AAD6WQH1_9AGAR</name>
<dbReference type="InterPro" id="IPR039703">
    <property type="entry name" value="Nta1"/>
</dbReference>
<dbReference type="GO" id="GO:0070773">
    <property type="term" value="F:protein-N-terminal glutamine amidohydrolase activity"/>
    <property type="evidence" value="ECO:0007669"/>
    <property type="project" value="InterPro"/>
</dbReference>
<protein>
    <submittedName>
        <fullName evidence="3">Carbon-nitrogen hydrolase</fullName>
    </submittedName>
</protein>
<dbReference type="PANTHER" id="PTHR11750:SF26">
    <property type="entry name" value="PROTEIN N-TERMINAL AMIDASE"/>
    <property type="match status" value="1"/>
</dbReference>
<gene>
    <name evidence="3" type="ORF">C8F04DRAFT_1215159</name>
    <name evidence="2" type="ORF">C8F04DRAFT_1215306</name>
</gene>
<feature type="domain" description="CN hydrolase" evidence="1">
    <location>
        <begin position="8"/>
        <end position="297"/>
    </location>
</feature>